<dbReference type="AlphaFoldDB" id="A0AAD2H5R2"/>
<dbReference type="PANTHER" id="PTHR24305">
    <property type="entry name" value="CYTOCHROME P450"/>
    <property type="match status" value="1"/>
</dbReference>
<keyword evidence="4 9" id="KW-0349">Heme</keyword>
<dbReference type="InterPro" id="IPR036396">
    <property type="entry name" value="Cyt_P450_sf"/>
</dbReference>
<dbReference type="InterPro" id="IPR002401">
    <property type="entry name" value="Cyt_P450_E_grp-I"/>
</dbReference>
<proteinExistence type="inferred from homology"/>
<evidence type="ECO:0000256" key="10">
    <source>
        <dbReference type="SAM" id="Phobius"/>
    </source>
</evidence>
<feature type="transmembrane region" description="Helical" evidence="10">
    <location>
        <begin position="6"/>
        <end position="27"/>
    </location>
</feature>
<name>A0AAD2H5R2_9AGAR</name>
<dbReference type="GO" id="GO:0004497">
    <property type="term" value="F:monooxygenase activity"/>
    <property type="evidence" value="ECO:0007669"/>
    <property type="project" value="UniProtKB-KW"/>
</dbReference>
<comment type="cofactor">
    <cofactor evidence="1 9">
        <name>heme</name>
        <dbReference type="ChEBI" id="CHEBI:30413"/>
    </cofactor>
</comment>
<keyword evidence="12" id="KW-1185">Reference proteome</keyword>
<dbReference type="PRINTS" id="PR00385">
    <property type="entry name" value="P450"/>
</dbReference>
<protein>
    <recommendedName>
        <fullName evidence="13">Cytochrome P450</fullName>
    </recommendedName>
</protein>
<dbReference type="SUPFAM" id="SSF48264">
    <property type="entry name" value="Cytochrome P450"/>
    <property type="match status" value="1"/>
</dbReference>
<evidence type="ECO:0000256" key="4">
    <source>
        <dbReference type="ARBA" id="ARBA00022617"/>
    </source>
</evidence>
<dbReference type="GO" id="GO:0016705">
    <property type="term" value="F:oxidoreductase activity, acting on paired donors, with incorporation or reduction of molecular oxygen"/>
    <property type="evidence" value="ECO:0007669"/>
    <property type="project" value="InterPro"/>
</dbReference>
<evidence type="ECO:0000313" key="12">
    <source>
        <dbReference type="Proteomes" id="UP001295794"/>
    </source>
</evidence>
<dbReference type="PANTHER" id="PTHR24305:SF29">
    <property type="entry name" value="BENZOATE-PARA-HYDROXYLASE"/>
    <property type="match status" value="1"/>
</dbReference>
<evidence type="ECO:0000256" key="1">
    <source>
        <dbReference type="ARBA" id="ARBA00001971"/>
    </source>
</evidence>
<evidence type="ECO:0000256" key="9">
    <source>
        <dbReference type="PIRSR" id="PIRSR602401-1"/>
    </source>
</evidence>
<dbReference type="Gene3D" id="1.10.630.10">
    <property type="entry name" value="Cytochrome P450"/>
    <property type="match status" value="1"/>
</dbReference>
<keyword evidence="10" id="KW-0472">Membrane</keyword>
<evidence type="ECO:0000256" key="7">
    <source>
        <dbReference type="ARBA" id="ARBA00023004"/>
    </source>
</evidence>
<comment type="pathway">
    <text evidence="2">Secondary metabolite biosynthesis.</text>
</comment>
<accession>A0AAD2H5R2</accession>
<keyword evidence="7 9" id="KW-0408">Iron</keyword>
<keyword evidence="8" id="KW-0503">Monooxygenase</keyword>
<evidence type="ECO:0000256" key="3">
    <source>
        <dbReference type="ARBA" id="ARBA00010617"/>
    </source>
</evidence>
<organism evidence="11 12">
    <name type="scientific">Mycena citricolor</name>
    <dbReference type="NCBI Taxonomy" id="2018698"/>
    <lineage>
        <taxon>Eukaryota</taxon>
        <taxon>Fungi</taxon>
        <taxon>Dikarya</taxon>
        <taxon>Basidiomycota</taxon>
        <taxon>Agaricomycotina</taxon>
        <taxon>Agaricomycetes</taxon>
        <taxon>Agaricomycetidae</taxon>
        <taxon>Agaricales</taxon>
        <taxon>Marasmiineae</taxon>
        <taxon>Mycenaceae</taxon>
        <taxon>Mycena</taxon>
    </lineage>
</organism>
<dbReference type="EMBL" id="CAVNYO010000158">
    <property type="protein sequence ID" value="CAK5269953.1"/>
    <property type="molecule type" value="Genomic_DNA"/>
</dbReference>
<evidence type="ECO:0000256" key="8">
    <source>
        <dbReference type="ARBA" id="ARBA00023033"/>
    </source>
</evidence>
<dbReference type="Pfam" id="PF00067">
    <property type="entry name" value="p450"/>
    <property type="match status" value="1"/>
</dbReference>
<evidence type="ECO:0008006" key="13">
    <source>
        <dbReference type="Google" id="ProtNLM"/>
    </source>
</evidence>
<keyword evidence="5 9" id="KW-0479">Metal-binding</keyword>
<keyword evidence="10" id="KW-0812">Transmembrane</keyword>
<dbReference type="InterPro" id="IPR050121">
    <property type="entry name" value="Cytochrome_P450_monoxygenase"/>
</dbReference>
<dbReference type="GO" id="GO:0020037">
    <property type="term" value="F:heme binding"/>
    <property type="evidence" value="ECO:0007669"/>
    <property type="project" value="InterPro"/>
</dbReference>
<evidence type="ECO:0000256" key="6">
    <source>
        <dbReference type="ARBA" id="ARBA00023002"/>
    </source>
</evidence>
<evidence type="ECO:0000313" key="11">
    <source>
        <dbReference type="EMBL" id="CAK5269953.1"/>
    </source>
</evidence>
<sequence>MDPITMGGGILAILLSAGVVYSLVTYFRDPYGLRRFPGPFLAKFSYAWVLCVGLTRRRATIIHEMHKRYGPIVRVSPHELSFSDPAAYAIVHSFNTRLPKSSFYQAFATIGLTNVFTSQSKSEHGQKRRLLHPLFTAQVSREFAPKTAELMNTLLGQWETRYTSNDAEYTWFDCVPWVTLLSFDQVSSFVFGDGFGMVGSSSDDVRVSADWRAALYNTQTAASKESQAEDASLTDLVTDREAYNYLAGLAPAWLKSFARKVLWKQVRSSLVFSGFVAQRVYARLGAAISDPEEPTDLVGRFLKRTQSQKETFRAEALIAELITIVVAGSDTSRNTLIAAIYYLAQHPNLQRQLHEELDARLGPEYDPLDVESLPFLGAVLNEALRMHSPVGIGLPRTVTEPGLTVCGEFIAAGTTVGVPIYTIHRDHGIWGADASEFRPDRWLEAEEVTAKYSDAFKPFSDGPAGCIGKTLALLQLRVMIAAVFTQFEVVLEDPRSELKTEDWFVRRVTECRIGVRRRSAPASLKKA</sequence>
<dbReference type="GO" id="GO:0005506">
    <property type="term" value="F:iron ion binding"/>
    <property type="evidence" value="ECO:0007669"/>
    <property type="project" value="InterPro"/>
</dbReference>
<evidence type="ECO:0000256" key="2">
    <source>
        <dbReference type="ARBA" id="ARBA00005179"/>
    </source>
</evidence>
<dbReference type="PRINTS" id="PR00463">
    <property type="entry name" value="EP450I"/>
</dbReference>
<comment type="caution">
    <text evidence="11">The sequence shown here is derived from an EMBL/GenBank/DDBJ whole genome shotgun (WGS) entry which is preliminary data.</text>
</comment>
<comment type="similarity">
    <text evidence="3">Belongs to the cytochrome P450 family.</text>
</comment>
<gene>
    <name evidence="11" type="ORF">MYCIT1_LOCUS14063</name>
</gene>
<keyword evidence="6" id="KW-0560">Oxidoreductase</keyword>
<dbReference type="Proteomes" id="UP001295794">
    <property type="component" value="Unassembled WGS sequence"/>
</dbReference>
<keyword evidence="10" id="KW-1133">Transmembrane helix</keyword>
<dbReference type="InterPro" id="IPR001128">
    <property type="entry name" value="Cyt_P450"/>
</dbReference>
<feature type="binding site" description="axial binding residue" evidence="9">
    <location>
        <position position="466"/>
    </location>
    <ligand>
        <name>heme</name>
        <dbReference type="ChEBI" id="CHEBI:30413"/>
    </ligand>
    <ligandPart>
        <name>Fe</name>
        <dbReference type="ChEBI" id="CHEBI:18248"/>
    </ligandPart>
</feature>
<evidence type="ECO:0000256" key="5">
    <source>
        <dbReference type="ARBA" id="ARBA00022723"/>
    </source>
</evidence>
<reference evidence="11" key="1">
    <citation type="submission" date="2023-11" db="EMBL/GenBank/DDBJ databases">
        <authorList>
            <person name="De Vega J J."/>
            <person name="De Vega J J."/>
        </authorList>
    </citation>
    <scope>NUCLEOTIDE SEQUENCE</scope>
</reference>